<protein>
    <submittedName>
        <fullName evidence="1">Uncharacterized protein</fullName>
    </submittedName>
</protein>
<gene>
    <name evidence="1" type="ORF">DSO57_1027274</name>
</gene>
<reference evidence="1" key="1">
    <citation type="submission" date="2022-04" db="EMBL/GenBank/DDBJ databases">
        <title>Genome of the entomopathogenic fungus Entomophthora muscae.</title>
        <authorList>
            <person name="Elya C."/>
            <person name="Lovett B.R."/>
            <person name="Lee E."/>
            <person name="Macias A.M."/>
            <person name="Hajek A.E."/>
            <person name="De Bivort B.L."/>
            <person name="Kasson M.T."/>
            <person name="De Fine Licht H.H."/>
            <person name="Stajich J.E."/>
        </authorList>
    </citation>
    <scope>NUCLEOTIDE SEQUENCE</scope>
    <source>
        <strain evidence="1">Berkeley</strain>
    </source>
</reference>
<accession>A0ACC2SR73</accession>
<dbReference type="EMBL" id="QTSX02004425">
    <property type="protein sequence ID" value="KAJ9064736.1"/>
    <property type="molecule type" value="Genomic_DNA"/>
</dbReference>
<proteinExistence type="predicted"/>
<evidence type="ECO:0000313" key="1">
    <source>
        <dbReference type="EMBL" id="KAJ9064736.1"/>
    </source>
</evidence>
<comment type="caution">
    <text evidence="1">The sequence shown here is derived from an EMBL/GenBank/DDBJ whole genome shotgun (WGS) entry which is preliminary data.</text>
</comment>
<dbReference type="Proteomes" id="UP001165960">
    <property type="component" value="Unassembled WGS sequence"/>
</dbReference>
<organism evidence="1 2">
    <name type="scientific">Entomophthora muscae</name>
    <dbReference type="NCBI Taxonomy" id="34485"/>
    <lineage>
        <taxon>Eukaryota</taxon>
        <taxon>Fungi</taxon>
        <taxon>Fungi incertae sedis</taxon>
        <taxon>Zoopagomycota</taxon>
        <taxon>Entomophthoromycotina</taxon>
        <taxon>Entomophthoromycetes</taxon>
        <taxon>Entomophthorales</taxon>
        <taxon>Entomophthoraceae</taxon>
        <taxon>Entomophthora</taxon>
    </lineage>
</organism>
<evidence type="ECO:0000313" key="2">
    <source>
        <dbReference type="Proteomes" id="UP001165960"/>
    </source>
</evidence>
<name>A0ACC2SR73_9FUNG</name>
<keyword evidence="2" id="KW-1185">Reference proteome</keyword>
<sequence>MKYPPISCPASEGIPLLAPSAVTIPPALKPSWTLRYHTSCLSSYTLLPCAVRNIPDINQILSKEKCWNQVDKCSTGGAKFDREFPPLSGEKKNQNSEKTDFYGNWNNLTSRQAPATLCKPPASLPPAQWAPAAQPAACKLPHKPPSCCQSPARLPAASQPASHPPTRLPASCLPTPSPSGPTASSQAPCPSQSEAIIPDSQSKKYLNSGHNLGNNFCPAEGMGNQNSASKNNHDPSKNRPNQVSKDKNNLTSSHWDSEGHNTCLGLDPSQTNLSKPKIDLESPMSLSHQLTSQPGDIIGSRMNGQTSSKLPKNKNLAISSNPISQNLYPNFWDSCPLFFTPTYKSLQVGSTINKGSPLSNSLCYY</sequence>